<organism evidence="1 2">
    <name type="scientific">Tanacetum coccineum</name>
    <dbReference type="NCBI Taxonomy" id="301880"/>
    <lineage>
        <taxon>Eukaryota</taxon>
        <taxon>Viridiplantae</taxon>
        <taxon>Streptophyta</taxon>
        <taxon>Embryophyta</taxon>
        <taxon>Tracheophyta</taxon>
        <taxon>Spermatophyta</taxon>
        <taxon>Magnoliopsida</taxon>
        <taxon>eudicotyledons</taxon>
        <taxon>Gunneridae</taxon>
        <taxon>Pentapetalae</taxon>
        <taxon>asterids</taxon>
        <taxon>campanulids</taxon>
        <taxon>Asterales</taxon>
        <taxon>Asteraceae</taxon>
        <taxon>Asteroideae</taxon>
        <taxon>Anthemideae</taxon>
        <taxon>Anthemidinae</taxon>
        <taxon>Tanacetum</taxon>
    </lineage>
</organism>
<evidence type="ECO:0000313" key="2">
    <source>
        <dbReference type="Proteomes" id="UP001151760"/>
    </source>
</evidence>
<protein>
    <submittedName>
        <fullName evidence="1">Uncharacterized protein</fullName>
    </submittedName>
</protein>
<dbReference type="Proteomes" id="UP001151760">
    <property type="component" value="Unassembled WGS sequence"/>
</dbReference>
<comment type="caution">
    <text evidence="1">The sequence shown here is derived from an EMBL/GenBank/DDBJ whole genome shotgun (WGS) entry which is preliminary data.</text>
</comment>
<proteinExistence type="predicted"/>
<gene>
    <name evidence="1" type="ORF">Tco_1080508</name>
</gene>
<name>A0ABQ5HUX0_9ASTR</name>
<reference evidence="1" key="2">
    <citation type="submission" date="2022-01" db="EMBL/GenBank/DDBJ databases">
        <authorList>
            <person name="Yamashiro T."/>
            <person name="Shiraishi A."/>
            <person name="Satake H."/>
            <person name="Nakayama K."/>
        </authorList>
    </citation>
    <scope>NUCLEOTIDE SEQUENCE</scope>
</reference>
<accession>A0ABQ5HUX0</accession>
<evidence type="ECO:0000313" key="1">
    <source>
        <dbReference type="EMBL" id="GJT91663.1"/>
    </source>
</evidence>
<dbReference type="EMBL" id="BQNB010020039">
    <property type="protein sequence ID" value="GJT91663.1"/>
    <property type="molecule type" value="Genomic_DNA"/>
</dbReference>
<sequence length="148" mass="17099">MYVYTTGKVTMKGMLIPDNLITDEIQDTQVYKDYEKEFVGQKPISTTLILPPSDNRERDEIHEATLLSLALHKTTKIVEEQENVASIKEEIFEEDVEKLIEGEDKESYASEFVDSVYLDEEDSGTRLDPESHKENPCRIYDISYLTIK</sequence>
<reference evidence="1" key="1">
    <citation type="journal article" date="2022" name="Int. J. Mol. Sci.">
        <title>Draft Genome of Tanacetum Coccineum: Genomic Comparison of Closely Related Tanacetum-Family Plants.</title>
        <authorList>
            <person name="Yamashiro T."/>
            <person name="Shiraishi A."/>
            <person name="Nakayama K."/>
            <person name="Satake H."/>
        </authorList>
    </citation>
    <scope>NUCLEOTIDE SEQUENCE</scope>
</reference>
<keyword evidence="2" id="KW-1185">Reference proteome</keyword>